<evidence type="ECO:0000256" key="1">
    <source>
        <dbReference type="SAM" id="SignalP"/>
    </source>
</evidence>
<gene>
    <name evidence="2" type="ORF">HF690_01230</name>
</gene>
<evidence type="ECO:0000313" key="3">
    <source>
        <dbReference type="Proteomes" id="UP000541636"/>
    </source>
</evidence>
<sequence length="231" mass="25853">MRILVSASIITCLGVVALGVPQTAHADDFVTCSSNKGRHTTCRLPHAGRVQLDDRQSRAQCRQGRDWGYTRHHVWVDNGCRGRFRVSWYGGHHGYDYRGHHHDKHHGNDTAKVAAGALIGAAILGAVIKNRQQQNEASVSYDRGGEAREVPNWTIGTFLGHNHRYNADVVLRVEPDGRVRATAEGQDVDGWIRGDHLHVSDARFRLTRTSEGFMTAQVGDSSNRVYYHRVR</sequence>
<organism evidence="2 3">
    <name type="scientific">Oleiagrimonas citrea</name>
    <dbReference type="NCBI Taxonomy" id="1665687"/>
    <lineage>
        <taxon>Bacteria</taxon>
        <taxon>Pseudomonadati</taxon>
        <taxon>Pseudomonadota</taxon>
        <taxon>Gammaproteobacteria</taxon>
        <taxon>Lysobacterales</taxon>
        <taxon>Rhodanobacteraceae</taxon>
        <taxon>Oleiagrimonas</taxon>
    </lineage>
</organism>
<feature type="signal peptide" evidence="1">
    <location>
        <begin position="1"/>
        <end position="26"/>
    </location>
</feature>
<evidence type="ECO:0000313" key="2">
    <source>
        <dbReference type="EMBL" id="NKZ37572.1"/>
    </source>
</evidence>
<accession>A0A846ZI64</accession>
<keyword evidence="1" id="KW-0732">Signal</keyword>
<keyword evidence="3" id="KW-1185">Reference proteome</keyword>
<comment type="caution">
    <text evidence="2">The sequence shown here is derived from an EMBL/GenBank/DDBJ whole genome shotgun (WGS) entry which is preliminary data.</text>
</comment>
<dbReference type="AlphaFoldDB" id="A0A846ZI64"/>
<feature type="chain" id="PRO_5033004772" evidence="1">
    <location>
        <begin position="27"/>
        <end position="231"/>
    </location>
</feature>
<proteinExistence type="predicted"/>
<protein>
    <submittedName>
        <fullName evidence="2">DUF3011 domain-containing protein</fullName>
    </submittedName>
</protein>
<dbReference type="EMBL" id="JAAZQD010000001">
    <property type="protein sequence ID" value="NKZ37572.1"/>
    <property type="molecule type" value="Genomic_DNA"/>
</dbReference>
<reference evidence="2 3" key="1">
    <citation type="journal article" date="2017" name="Int. J. Syst. Evol. Microbiol.">
        <title>Oleiagrimonas citrea sp. nov., a marine bacterium isolated from tidal flat sediment and emended description of the genus Oleiagrimonas Fang et al. 2015 and Oleiagrimonas soli.</title>
        <authorList>
            <person name="Yang S.H."/>
            <person name="Seo H.S."/>
            <person name="Seong C.N."/>
            <person name="Kwon K.K."/>
        </authorList>
    </citation>
    <scope>NUCLEOTIDE SEQUENCE [LARGE SCALE GENOMIC DNA]</scope>
    <source>
        <strain evidence="2 3">MEBiC09124</strain>
    </source>
</reference>
<name>A0A846ZI64_9GAMM</name>
<dbReference type="Pfam" id="PF11218">
    <property type="entry name" value="DUF3011"/>
    <property type="match status" value="1"/>
</dbReference>
<dbReference type="Proteomes" id="UP000541636">
    <property type="component" value="Unassembled WGS sequence"/>
</dbReference>
<dbReference type="InterPro" id="IPR021381">
    <property type="entry name" value="DUF3011"/>
</dbReference>
<dbReference type="RefSeq" id="WP_168608165.1">
    <property type="nucleotide sequence ID" value="NZ_JAAZQD010000001.1"/>
</dbReference>